<dbReference type="EMBL" id="JASJEX010000003">
    <property type="protein sequence ID" value="MDJ1129881.1"/>
    <property type="molecule type" value="Genomic_DNA"/>
</dbReference>
<reference evidence="1" key="1">
    <citation type="submission" date="2023-05" db="EMBL/GenBank/DDBJ databases">
        <title>[olsenella] sp. nov., isolated from a pig farm feces dump.</title>
        <authorList>
            <person name="Chang Y.-H."/>
        </authorList>
    </citation>
    <scope>NUCLEOTIDE SEQUENCE</scope>
    <source>
        <strain evidence="1">YH-ols2217</strain>
    </source>
</reference>
<name>A0ABT6ZML7_9ACTN</name>
<gene>
    <name evidence="1" type="ORF">QJ043_07305</name>
</gene>
<proteinExistence type="predicted"/>
<accession>A0ABT6ZML7</accession>
<evidence type="ECO:0000313" key="1">
    <source>
        <dbReference type="EMBL" id="MDJ1129881.1"/>
    </source>
</evidence>
<evidence type="ECO:0000313" key="2">
    <source>
        <dbReference type="Proteomes" id="UP001431693"/>
    </source>
</evidence>
<dbReference type="Proteomes" id="UP001431693">
    <property type="component" value="Unassembled WGS sequence"/>
</dbReference>
<dbReference type="RefSeq" id="WP_283722786.1">
    <property type="nucleotide sequence ID" value="NZ_JASJEX010000003.1"/>
</dbReference>
<sequence>MVDHEEVVQVSGGAAPVEGRPIGVALDALVRDHDVPMRVQVLVQGVLHGQQVEGARFVAHEREAPGLGLFVGVEVEHAALGLGRTA</sequence>
<protein>
    <submittedName>
        <fullName evidence="1">Uncharacterized protein</fullName>
    </submittedName>
</protein>
<keyword evidence="2" id="KW-1185">Reference proteome</keyword>
<comment type="caution">
    <text evidence="1">The sequence shown here is derived from an EMBL/GenBank/DDBJ whole genome shotgun (WGS) entry which is preliminary data.</text>
</comment>
<organism evidence="1 2">
    <name type="scientific">Kribbibacterium absianum</name>
    <dbReference type="NCBI Taxonomy" id="3044210"/>
    <lineage>
        <taxon>Bacteria</taxon>
        <taxon>Bacillati</taxon>
        <taxon>Actinomycetota</taxon>
        <taxon>Coriobacteriia</taxon>
        <taxon>Coriobacteriales</taxon>
        <taxon>Kribbibacteriaceae</taxon>
        <taxon>Kribbibacterium</taxon>
    </lineage>
</organism>